<feature type="chain" id="PRO_5016278512" description="ribonuclease T1" evidence="9">
    <location>
        <begin position="17"/>
        <end position="144"/>
    </location>
</feature>
<dbReference type="PANTHER" id="PTHR42104:SF1">
    <property type="entry name" value="EXTRACELLULAR GUANYL-SPECIFIC RIBONUCLEASE RNTA (AFU_ORTHOLOGUE AFUA_4G03230)"/>
    <property type="match status" value="1"/>
</dbReference>
<dbReference type="InterPro" id="IPR016191">
    <property type="entry name" value="Ribonuclease/ribotoxin"/>
</dbReference>
<comment type="catalytic activity">
    <reaction evidence="8">
        <text>[RNA] containing guanosine + H2O = an [RNA fragment]-3'-guanosine-3'-phosphate + a 5'-hydroxy-ribonucleotide-3'-[RNA fragment].</text>
        <dbReference type="EC" id="4.6.1.24"/>
    </reaction>
</comment>
<keyword evidence="6" id="KW-1015">Disulfide bond</keyword>
<evidence type="ECO:0000256" key="2">
    <source>
        <dbReference type="ARBA" id="ARBA00012549"/>
    </source>
</evidence>
<feature type="signal peptide" evidence="9">
    <location>
        <begin position="1"/>
        <end position="16"/>
    </location>
</feature>
<dbReference type="Pfam" id="PF00545">
    <property type="entry name" value="Ribonuclease"/>
    <property type="match status" value="1"/>
</dbReference>
<keyword evidence="9" id="KW-0732">Signal</keyword>
<evidence type="ECO:0000313" key="11">
    <source>
        <dbReference type="Proteomes" id="UP000246991"/>
    </source>
</evidence>
<name>A0A317T1Z0_9PEZI</name>
<dbReference type="GO" id="GO:0003723">
    <property type="term" value="F:RNA binding"/>
    <property type="evidence" value="ECO:0007669"/>
    <property type="project" value="InterPro"/>
</dbReference>
<comment type="caution">
    <text evidence="10">The sequence shown here is derived from an EMBL/GenBank/DDBJ whole genome shotgun (WGS) entry which is preliminary data.</text>
</comment>
<dbReference type="GO" id="GO:0016787">
    <property type="term" value="F:hydrolase activity"/>
    <property type="evidence" value="ECO:0007669"/>
    <property type="project" value="UniProtKB-KW"/>
</dbReference>
<dbReference type="Gene3D" id="3.10.450.30">
    <property type="entry name" value="Microbial ribonucleases"/>
    <property type="match status" value="1"/>
</dbReference>
<dbReference type="AlphaFoldDB" id="A0A317T1Z0"/>
<dbReference type="InterPro" id="IPR000026">
    <property type="entry name" value="N1-like"/>
</dbReference>
<proteinExistence type="inferred from homology"/>
<evidence type="ECO:0000256" key="5">
    <source>
        <dbReference type="ARBA" id="ARBA00022801"/>
    </source>
</evidence>
<evidence type="ECO:0000256" key="3">
    <source>
        <dbReference type="ARBA" id="ARBA00022722"/>
    </source>
</evidence>
<comment type="similarity">
    <text evidence="1">Belongs to the ribonuclease N1/T1 family.</text>
</comment>
<evidence type="ECO:0000256" key="9">
    <source>
        <dbReference type="SAM" id="SignalP"/>
    </source>
</evidence>
<evidence type="ECO:0000256" key="4">
    <source>
        <dbReference type="ARBA" id="ARBA00022759"/>
    </source>
</evidence>
<evidence type="ECO:0000256" key="7">
    <source>
        <dbReference type="ARBA" id="ARBA00023239"/>
    </source>
</evidence>
<keyword evidence="4" id="KW-0255">Endonuclease</keyword>
<gene>
    <name evidence="10" type="ORF">C7212DRAFT_361140</name>
</gene>
<protein>
    <recommendedName>
        <fullName evidence="2">ribonuclease T1</fullName>
        <ecNumber evidence="2">4.6.1.24</ecNumber>
    </recommendedName>
</protein>
<organism evidence="10 11">
    <name type="scientific">Tuber magnatum</name>
    <name type="common">white Piedmont truffle</name>
    <dbReference type="NCBI Taxonomy" id="42249"/>
    <lineage>
        <taxon>Eukaryota</taxon>
        <taxon>Fungi</taxon>
        <taxon>Dikarya</taxon>
        <taxon>Ascomycota</taxon>
        <taxon>Pezizomycotina</taxon>
        <taxon>Pezizomycetes</taxon>
        <taxon>Pezizales</taxon>
        <taxon>Tuberaceae</taxon>
        <taxon>Tuber</taxon>
    </lineage>
</organism>
<dbReference type="GO" id="GO:0046589">
    <property type="term" value="F:ribonuclease T1 activity"/>
    <property type="evidence" value="ECO:0007669"/>
    <property type="project" value="UniProtKB-EC"/>
</dbReference>
<dbReference type="STRING" id="42249.A0A317T1Z0"/>
<dbReference type="EC" id="4.6.1.24" evidence="2"/>
<keyword evidence="5" id="KW-0378">Hydrolase</keyword>
<dbReference type="OrthoDB" id="5425539at2759"/>
<dbReference type="EMBL" id="PYWC01000004">
    <property type="protein sequence ID" value="PWW80160.1"/>
    <property type="molecule type" value="Genomic_DNA"/>
</dbReference>
<evidence type="ECO:0000256" key="1">
    <source>
        <dbReference type="ARBA" id="ARBA00009006"/>
    </source>
</evidence>
<dbReference type="SUPFAM" id="SSF53933">
    <property type="entry name" value="Microbial ribonucleases"/>
    <property type="match status" value="1"/>
</dbReference>
<sequence>MKFLFLITAIITPTLAAVSGITGVDCDGYTFTSAQVSAAANAALKHLNDGTQVGSNNYPHQFNNFERFTFNSGCTVPYYEFPLYRPYVYTRGVPGPDRVIIGSWNGTDAAFCVIPQKWVDGRNFCFSPSSFFLPVRRKREEGKG</sequence>
<dbReference type="PANTHER" id="PTHR42104">
    <property type="entry name" value="EXTRACELLULAR GUANYL-SPECIFIC RIBONUCLEASE RNTA (AFU_ORTHOLOGUE AFUA_4G03230)"/>
    <property type="match status" value="1"/>
</dbReference>
<dbReference type="Proteomes" id="UP000246991">
    <property type="component" value="Unassembled WGS sequence"/>
</dbReference>
<evidence type="ECO:0000256" key="8">
    <source>
        <dbReference type="ARBA" id="ARBA00034015"/>
    </source>
</evidence>
<accession>A0A317T1Z0</accession>
<reference evidence="10 11" key="1">
    <citation type="submission" date="2018-03" db="EMBL/GenBank/DDBJ databases">
        <title>Genomes of Pezizomycetes fungi and the evolution of truffles.</title>
        <authorList>
            <person name="Murat C."/>
            <person name="Payen T."/>
            <person name="Noel B."/>
            <person name="Kuo A."/>
            <person name="Martin F.M."/>
        </authorList>
    </citation>
    <scope>NUCLEOTIDE SEQUENCE [LARGE SCALE GENOMIC DNA]</scope>
    <source>
        <strain evidence="10">091103-1</strain>
    </source>
</reference>
<evidence type="ECO:0000313" key="10">
    <source>
        <dbReference type="EMBL" id="PWW80160.1"/>
    </source>
</evidence>
<keyword evidence="11" id="KW-1185">Reference proteome</keyword>
<keyword evidence="3" id="KW-0540">Nuclease</keyword>
<keyword evidence="7" id="KW-0456">Lyase</keyword>
<evidence type="ECO:0000256" key="6">
    <source>
        <dbReference type="ARBA" id="ARBA00023157"/>
    </source>
</evidence>